<dbReference type="InterPro" id="IPR037047">
    <property type="entry name" value="PITH_dom_sf"/>
</dbReference>
<evidence type="ECO:0000313" key="4">
    <source>
        <dbReference type="Proteomes" id="UP000198287"/>
    </source>
</evidence>
<dbReference type="Proteomes" id="UP000198287">
    <property type="component" value="Unassembled WGS sequence"/>
</dbReference>
<dbReference type="PROSITE" id="PS51532">
    <property type="entry name" value="PITH"/>
    <property type="match status" value="1"/>
</dbReference>
<dbReference type="PANTHER" id="PTHR12175:SF1">
    <property type="entry name" value="PITH DOMAIN-CONTAINING PROTEIN 1"/>
    <property type="match status" value="1"/>
</dbReference>
<organism evidence="3 4">
    <name type="scientific">Folsomia candida</name>
    <name type="common">Springtail</name>
    <dbReference type="NCBI Taxonomy" id="158441"/>
    <lineage>
        <taxon>Eukaryota</taxon>
        <taxon>Metazoa</taxon>
        <taxon>Ecdysozoa</taxon>
        <taxon>Arthropoda</taxon>
        <taxon>Hexapoda</taxon>
        <taxon>Collembola</taxon>
        <taxon>Entomobryomorpha</taxon>
        <taxon>Isotomoidea</taxon>
        <taxon>Isotomidae</taxon>
        <taxon>Proisotominae</taxon>
        <taxon>Folsomia</taxon>
    </lineage>
</organism>
<feature type="domain" description="PITH" evidence="2">
    <location>
        <begin position="19"/>
        <end position="191"/>
    </location>
</feature>
<keyword evidence="4" id="KW-1185">Reference proteome</keyword>
<protein>
    <submittedName>
        <fullName evidence="3">PITH domain-containing protein 1</fullName>
    </submittedName>
</protein>
<dbReference type="FunFam" id="2.60.120.470:FF:000002">
    <property type="entry name" value="PITH domain-containing protein 1"/>
    <property type="match status" value="1"/>
</dbReference>
<dbReference type="EMBL" id="LNIX01000001">
    <property type="protein sequence ID" value="OXA62141.1"/>
    <property type="molecule type" value="Genomic_DNA"/>
</dbReference>
<dbReference type="InterPro" id="IPR045099">
    <property type="entry name" value="PITH1-like"/>
</dbReference>
<evidence type="ECO:0000256" key="1">
    <source>
        <dbReference type="ARBA" id="ARBA00025788"/>
    </source>
</evidence>
<accession>A0A226EZ67</accession>
<dbReference type="SUPFAM" id="SSF49785">
    <property type="entry name" value="Galactose-binding domain-like"/>
    <property type="match status" value="1"/>
</dbReference>
<dbReference type="Gene3D" id="2.60.120.470">
    <property type="entry name" value="PITH domain"/>
    <property type="match status" value="1"/>
</dbReference>
<dbReference type="AlphaFoldDB" id="A0A226EZ67"/>
<dbReference type="GO" id="GO:0060255">
    <property type="term" value="P:regulation of macromolecule metabolic process"/>
    <property type="evidence" value="ECO:0007669"/>
    <property type="project" value="UniProtKB-ARBA"/>
</dbReference>
<dbReference type="InterPro" id="IPR010400">
    <property type="entry name" value="PITH_dom"/>
</dbReference>
<dbReference type="GO" id="GO:0045654">
    <property type="term" value="P:positive regulation of megakaryocyte differentiation"/>
    <property type="evidence" value="ECO:0007669"/>
    <property type="project" value="UniProtKB-ARBA"/>
</dbReference>
<dbReference type="GO" id="GO:0080090">
    <property type="term" value="P:regulation of primary metabolic process"/>
    <property type="evidence" value="ECO:0007669"/>
    <property type="project" value="UniProtKB-ARBA"/>
</dbReference>
<dbReference type="PANTHER" id="PTHR12175">
    <property type="entry name" value="AD039 HT014 THIOREDOXIN FAMILY TRP26"/>
    <property type="match status" value="1"/>
</dbReference>
<dbReference type="InterPro" id="IPR008979">
    <property type="entry name" value="Galactose-bd-like_sf"/>
</dbReference>
<gene>
    <name evidence="3" type="ORF">Fcan01_03205</name>
</gene>
<evidence type="ECO:0000313" key="3">
    <source>
        <dbReference type="EMBL" id="OXA62141.1"/>
    </source>
</evidence>
<dbReference type="GO" id="GO:0005634">
    <property type="term" value="C:nucleus"/>
    <property type="evidence" value="ECO:0007669"/>
    <property type="project" value="TreeGrafter"/>
</dbReference>
<dbReference type="OrthoDB" id="2635at2759"/>
<comment type="caution">
    <text evidence="3">The sequence shown here is derived from an EMBL/GenBank/DDBJ whole genome shotgun (WGS) entry which is preliminary data.</text>
</comment>
<dbReference type="GO" id="GO:0005737">
    <property type="term" value="C:cytoplasm"/>
    <property type="evidence" value="ECO:0007669"/>
    <property type="project" value="UniProtKB-ARBA"/>
</dbReference>
<name>A0A226EZ67_FOLCA</name>
<dbReference type="Pfam" id="PF06201">
    <property type="entry name" value="PITH"/>
    <property type="match status" value="1"/>
</dbReference>
<proteinExistence type="inferred from homology"/>
<sequence length="210" mass="23763">MSHGHCGSGGCNGDHNHEHDSPEMGVEYSLYTKIDKENLTCLNEAVDGSCKTIFKPWDQRLNFETMVDSDVDEELLINIPFTGNVKLKGIIICAPDDESHPNCVRLFKNRPHMTFDDTTTEPVQEFHLNRDPTGLLEYPLKAVSFSSVNHLSIHVPSNFGNDTTKLCYIGLRGEWTAAQRSEILITNYELRPNVADHPNRVWEQASHEIQ</sequence>
<evidence type="ECO:0000259" key="2">
    <source>
        <dbReference type="PROSITE" id="PS51532"/>
    </source>
</evidence>
<reference evidence="3 4" key="1">
    <citation type="submission" date="2015-12" db="EMBL/GenBank/DDBJ databases">
        <title>The genome of Folsomia candida.</title>
        <authorList>
            <person name="Faddeeva A."/>
            <person name="Derks M.F."/>
            <person name="Anvar Y."/>
            <person name="Smit S."/>
            <person name="Van Straalen N."/>
            <person name="Roelofs D."/>
        </authorList>
    </citation>
    <scope>NUCLEOTIDE SEQUENCE [LARGE SCALE GENOMIC DNA]</scope>
    <source>
        <strain evidence="3 4">VU population</strain>
        <tissue evidence="3">Whole body</tissue>
    </source>
</reference>
<dbReference type="OMA" id="RLVFKPW"/>
<comment type="similarity">
    <text evidence="1">Belongs to the PITHD1 family.</text>
</comment>